<proteinExistence type="predicted"/>
<evidence type="ECO:0000313" key="2">
    <source>
        <dbReference type="Proteomes" id="UP000596742"/>
    </source>
</evidence>
<reference evidence="1" key="1">
    <citation type="submission" date="2018-11" db="EMBL/GenBank/DDBJ databases">
        <authorList>
            <person name="Alioto T."/>
            <person name="Alioto T."/>
        </authorList>
    </citation>
    <scope>NUCLEOTIDE SEQUENCE</scope>
</reference>
<keyword evidence="2" id="KW-1185">Reference proteome</keyword>
<dbReference type="AlphaFoldDB" id="A0A8B6GPJ2"/>
<dbReference type="Proteomes" id="UP000596742">
    <property type="component" value="Unassembled WGS sequence"/>
</dbReference>
<accession>A0A8B6GPJ2</accession>
<comment type="caution">
    <text evidence="1">The sequence shown here is derived from an EMBL/GenBank/DDBJ whole genome shotgun (WGS) entry which is preliminary data.</text>
</comment>
<dbReference type="OrthoDB" id="6279178at2759"/>
<protein>
    <submittedName>
        <fullName evidence="1">Uncharacterized protein</fullName>
    </submittedName>
</protein>
<organism evidence="1 2">
    <name type="scientific">Mytilus galloprovincialis</name>
    <name type="common">Mediterranean mussel</name>
    <dbReference type="NCBI Taxonomy" id="29158"/>
    <lineage>
        <taxon>Eukaryota</taxon>
        <taxon>Metazoa</taxon>
        <taxon>Spiralia</taxon>
        <taxon>Lophotrochozoa</taxon>
        <taxon>Mollusca</taxon>
        <taxon>Bivalvia</taxon>
        <taxon>Autobranchia</taxon>
        <taxon>Pteriomorphia</taxon>
        <taxon>Mytilida</taxon>
        <taxon>Mytiloidea</taxon>
        <taxon>Mytilidae</taxon>
        <taxon>Mytilinae</taxon>
        <taxon>Mytilus</taxon>
    </lineage>
</organism>
<name>A0A8B6GPJ2_MYTGA</name>
<dbReference type="EMBL" id="UYJE01008756">
    <property type="protein sequence ID" value="VDI66946.1"/>
    <property type="molecule type" value="Genomic_DNA"/>
</dbReference>
<sequence>MSFTESWLNPSVKDTDISIPSYKFFRKDRTNCVGGGVEVYTKENINCVHTPDLQIVISRISMILMSNFDPNLEKFTSELTTIEITEKDVEDILLNLDTSKAIGPDCVSPRLLK</sequence>
<evidence type="ECO:0000313" key="1">
    <source>
        <dbReference type="EMBL" id="VDI66946.1"/>
    </source>
</evidence>
<gene>
    <name evidence="1" type="ORF">MGAL_10B063722</name>
</gene>